<keyword evidence="2" id="KW-1185">Reference proteome</keyword>
<dbReference type="AlphaFoldDB" id="A0A5B9DCJ4"/>
<evidence type="ECO:0000313" key="2">
    <source>
        <dbReference type="Proteomes" id="UP000321408"/>
    </source>
</evidence>
<reference evidence="1 2" key="1">
    <citation type="journal article" date="2020" name="Nature">
        <title>Isolation of an archaeon at the prokaryote-eukaryote interface.</title>
        <authorList>
            <person name="Imachi H."/>
            <person name="Nobu M.K."/>
            <person name="Nakahara N."/>
            <person name="Morono Y."/>
            <person name="Ogawara M."/>
            <person name="Takaki Y."/>
            <person name="Takano Y."/>
            <person name="Uematsu K."/>
            <person name="Ikuta T."/>
            <person name="Ito M."/>
            <person name="Matsui Y."/>
            <person name="Miyazaki M."/>
            <person name="Murata K."/>
            <person name="Saito Y."/>
            <person name="Sakai S."/>
            <person name="Song C."/>
            <person name="Tasumi E."/>
            <person name="Yamanaka Y."/>
            <person name="Yamaguchi T."/>
            <person name="Kamagata Y."/>
            <person name="Tamaki H."/>
            <person name="Takai K."/>
        </authorList>
    </citation>
    <scope>NUCLEOTIDE SEQUENCE [LARGE SCALE GENOMIC DNA]</scope>
    <source>
        <strain evidence="1 2">MK-D1</strain>
    </source>
</reference>
<dbReference type="InterPro" id="IPR036390">
    <property type="entry name" value="WH_DNA-bd_sf"/>
</dbReference>
<evidence type="ECO:0000313" key="1">
    <source>
        <dbReference type="EMBL" id="QEE16607.1"/>
    </source>
</evidence>
<proteinExistence type="predicted"/>
<dbReference type="KEGG" id="psyt:DSAG12_02437"/>
<organism evidence="1 2">
    <name type="scientific">Promethearchaeum syntrophicum</name>
    <dbReference type="NCBI Taxonomy" id="2594042"/>
    <lineage>
        <taxon>Archaea</taxon>
        <taxon>Promethearchaeati</taxon>
        <taxon>Promethearchaeota</taxon>
        <taxon>Promethearchaeia</taxon>
        <taxon>Promethearchaeales</taxon>
        <taxon>Promethearchaeaceae</taxon>
        <taxon>Promethearchaeum</taxon>
    </lineage>
</organism>
<accession>A0A5B9DCJ4</accession>
<dbReference type="RefSeq" id="WP_147663481.1">
    <property type="nucleotide sequence ID" value="NZ_CP042905.2"/>
</dbReference>
<reference evidence="1 2" key="2">
    <citation type="journal article" date="2024" name="Int. J. Syst. Evol. Microbiol.">
        <title>Promethearchaeum syntrophicum gen. nov., sp. nov., an anaerobic, obligately syntrophic archaeon, the first isolate of the lineage 'Asgard' archaea, and proposal of the new archaeal phylum Promethearchaeota phyl. nov. and kingdom Promethearchaeati regn. nov.</title>
        <authorList>
            <person name="Imachi H."/>
            <person name="Nobu M.K."/>
            <person name="Kato S."/>
            <person name="Takaki Y."/>
            <person name="Miyazaki M."/>
            <person name="Miyata M."/>
            <person name="Ogawara M."/>
            <person name="Saito Y."/>
            <person name="Sakai S."/>
            <person name="Tahara Y.O."/>
            <person name="Takano Y."/>
            <person name="Tasumi E."/>
            <person name="Uematsu K."/>
            <person name="Yoshimura T."/>
            <person name="Itoh T."/>
            <person name="Ohkuma M."/>
            <person name="Takai K."/>
        </authorList>
    </citation>
    <scope>NUCLEOTIDE SEQUENCE [LARGE SCALE GENOMIC DNA]</scope>
    <source>
        <strain evidence="1 2">MK-D1</strain>
    </source>
</reference>
<gene>
    <name evidence="1" type="ORF">DSAG12_02437</name>
</gene>
<name>A0A5B9DCJ4_9ARCH</name>
<protein>
    <submittedName>
        <fullName evidence="1">Winged helix-turn-helix transcriptional regulator</fullName>
    </submittedName>
</protein>
<dbReference type="SUPFAM" id="SSF46785">
    <property type="entry name" value="Winged helix' DNA-binding domain"/>
    <property type="match status" value="1"/>
</dbReference>
<dbReference type="GeneID" id="41330423"/>
<sequence>MDFNEKGILSAGMIGFDLVEGPFLKFYQEFQKINFRFDMESFLMNFYLSFRGGDETLQPLAILYHDFYVVAFSRGLELCCLFMRPENVGLKLDKLSNIADGLILQMDEQEERQLEKQPTQESQDEHEIKRIVVNLLQKQEKSTPELRRYFKMTSSEIWRVMSQLEEANHVIRTQKIGRSQYWTAL</sequence>
<dbReference type="Proteomes" id="UP000321408">
    <property type="component" value="Chromosome"/>
</dbReference>
<dbReference type="EMBL" id="CP042905">
    <property type="protein sequence ID" value="QEE16607.1"/>
    <property type="molecule type" value="Genomic_DNA"/>
</dbReference>